<evidence type="ECO:0000313" key="2">
    <source>
        <dbReference type="Proteomes" id="UP000295345"/>
    </source>
</evidence>
<evidence type="ECO:0000313" key="1">
    <source>
        <dbReference type="EMBL" id="TDC74529.1"/>
    </source>
</evidence>
<dbReference type="Proteomes" id="UP000295345">
    <property type="component" value="Unassembled WGS sequence"/>
</dbReference>
<dbReference type="RefSeq" id="WP_132818599.1">
    <property type="nucleotide sequence ID" value="NZ_SMKI01000143.1"/>
</dbReference>
<protein>
    <submittedName>
        <fullName evidence="1">Uncharacterized protein</fullName>
    </submittedName>
</protein>
<gene>
    <name evidence="1" type="ORF">E1283_15350</name>
</gene>
<name>A0A4R4TKB4_9ACTN</name>
<keyword evidence="2" id="KW-1185">Reference proteome</keyword>
<dbReference type="EMBL" id="SMKI01000143">
    <property type="protein sequence ID" value="TDC74529.1"/>
    <property type="molecule type" value="Genomic_DNA"/>
</dbReference>
<sequence>MTTPTTLDDRFRRLLLGDDLPTVDLDIDDGDHTWLVTDTDRYADSQTEYVASCTTLHDALLEGRRVVADALASQWVSLPEAAVEVAVTDEAEHVEAFVGDRGYLGVVR</sequence>
<organism evidence="1 2">
    <name type="scientific">Streptomyces hainanensis</name>
    <dbReference type="NCBI Taxonomy" id="402648"/>
    <lineage>
        <taxon>Bacteria</taxon>
        <taxon>Bacillati</taxon>
        <taxon>Actinomycetota</taxon>
        <taxon>Actinomycetes</taxon>
        <taxon>Kitasatosporales</taxon>
        <taxon>Streptomycetaceae</taxon>
        <taxon>Streptomyces</taxon>
    </lineage>
</organism>
<accession>A0A4R4TKB4</accession>
<comment type="caution">
    <text evidence="1">The sequence shown here is derived from an EMBL/GenBank/DDBJ whole genome shotgun (WGS) entry which is preliminary data.</text>
</comment>
<proteinExistence type="predicted"/>
<dbReference type="AlphaFoldDB" id="A0A4R4TKB4"/>
<reference evidence="1 2" key="1">
    <citation type="submission" date="2019-03" db="EMBL/GenBank/DDBJ databases">
        <title>Draft genome sequences of novel Actinobacteria.</title>
        <authorList>
            <person name="Sahin N."/>
            <person name="Ay H."/>
            <person name="Saygin H."/>
        </authorList>
    </citation>
    <scope>NUCLEOTIDE SEQUENCE [LARGE SCALE GENOMIC DNA]</scope>
    <source>
        <strain evidence="1 2">DSM 41900</strain>
    </source>
</reference>